<feature type="transmembrane region" description="Helical" evidence="2">
    <location>
        <begin position="122"/>
        <end position="144"/>
    </location>
</feature>
<proteinExistence type="predicted"/>
<gene>
    <name evidence="3" type="ORF">CAUJ_LOCUS6734</name>
</gene>
<keyword evidence="2" id="KW-0812">Transmembrane</keyword>
<accession>A0A8S1H5W5</accession>
<feature type="transmembrane region" description="Helical" evidence="2">
    <location>
        <begin position="46"/>
        <end position="64"/>
    </location>
</feature>
<dbReference type="OrthoDB" id="5838282at2759"/>
<keyword evidence="2" id="KW-1133">Transmembrane helix</keyword>
<protein>
    <submittedName>
        <fullName evidence="3">Uncharacterized protein</fullName>
    </submittedName>
</protein>
<organism evidence="3 4">
    <name type="scientific">Caenorhabditis auriculariae</name>
    <dbReference type="NCBI Taxonomy" id="2777116"/>
    <lineage>
        <taxon>Eukaryota</taxon>
        <taxon>Metazoa</taxon>
        <taxon>Ecdysozoa</taxon>
        <taxon>Nematoda</taxon>
        <taxon>Chromadorea</taxon>
        <taxon>Rhabditida</taxon>
        <taxon>Rhabditina</taxon>
        <taxon>Rhabditomorpha</taxon>
        <taxon>Rhabditoidea</taxon>
        <taxon>Rhabditidae</taxon>
        <taxon>Peloderinae</taxon>
        <taxon>Caenorhabditis</taxon>
    </lineage>
</organism>
<feature type="transmembrane region" description="Helical" evidence="2">
    <location>
        <begin position="21"/>
        <end position="40"/>
    </location>
</feature>
<feature type="transmembrane region" description="Helical" evidence="2">
    <location>
        <begin position="76"/>
        <end position="102"/>
    </location>
</feature>
<dbReference type="EMBL" id="CAJGYM010000017">
    <property type="protein sequence ID" value="CAD6190815.1"/>
    <property type="molecule type" value="Genomic_DNA"/>
</dbReference>
<evidence type="ECO:0000313" key="3">
    <source>
        <dbReference type="EMBL" id="CAD6190815.1"/>
    </source>
</evidence>
<sequence>MFETPSISAKYPWIARARCTILLELLLSLIFDIAMIESVIRGQLMNLLLVIILSLNVFASVRLLMKLRGANCASSITAYVAWKAFQEIIMVPVLVVFTFFVVDKYIKSWMSSEKAVQVLVVAWLYACYSLFIILDLGSLARALWKRKEKERRQAETISCISDAYEELSGRREISAYSQMRTSQEDGFDPEPLISPIEQSSKKKKSKKRNFSNSYSNSLEMKGLEA</sequence>
<name>A0A8S1H5W5_9PELO</name>
<evidence type="ECO:0000256" key="1">
    <source>
        <dbReference type="SAM" id="MobiDB-lite"/>
    </source>
</evidence>
<dbReference type="Proteomes" id="UP000835052">
    <property type="component" value="Unassembled WGS sequence"/>
</dbReference>
<keyword evidence="4" id="KW-1185">Reference proteome</keyword>
<evidence type="ECO:0000313" key="4">
    <source>
        <dbReference type="Proteomes" id="UP000835052"/>
    </source>
</evidence>
<keyword evidence="2" id="KW-0472">Membrane</keyword>
<reference evidence="3" key="1">
    <citation type="submission" date="2020-10" db="EMBL/GenBank/DDBJ databases">
        <authorList>
            <person name="Kikuchi T."/>
        </authorList>
    </citation>
    <scope>NUCLEOTIDE SEQUENCE</scope>
    <source>
        <strain evidence="3">NKZ352</strain>
    </source>
</reference>
<evidence type="ECO:0000256" key="2">
    <source>
        <dbReference type="SAM" id="Phobius"/>
    </source>
</evidence>
<comment type="caution">
    <text evidence="3">The sequence shown here is derived from an EMBL/GenBank/DDBJ whole genome shotgun (WGS) entry which is preliminary data.</text>
</comment>
<dbReference type="AlphaFoldDB" id="A0A8S1H5W5"/>
<feature type="region of interest" description="Disordered" evidence="1">
    <location>
        <begin position="177"/>
        <end position="225"/>
    </location>
</feature>